<proteinExistence type="predicted"/>
<accession>A0A225NNL5</accession>
<comment type="caution">
    <text evidence="1">The sequence shown here is derived from an EMBL/GenBank/DDBJ whole genome shotgun (WGS) entry which is preliminary data.</text>
</comment>
<dbReference type="Proteomes" id="UP000215377">
    <property type="component" value="Unassembled WGS sequence"/>
</dbReference>
<sequence length="290" mass="32637">MQTAAALTMVRDDAFFLKAWLAHYGTLLGRENCYIVNHGRGGMVAELAQGCNVIGLPGDPHRNFDIKRWRLLNGIVQGLRNYYRHVIVGDVDELVVLDPAAGTDLLSFLADTPAKRVLTPLGLEVIHRIDIEPEPITGPILGPRRHVRPAPHYSKPCIVSVPTKIARGGHYTQYSRIHTPDHLYLFHLKFCDFDAYCEVMNRRNDTVAATGGTVKEVSIGRHWFAEARGEDRAVFEAFAALPLREGFDMSATRRRMRRSFGPRGETGYFHFDRPEDAAQFVLPDRFSGLI</sequence>
<reference evidence="1 2" key="1">
    <citation type="submission" date="2013-04" db="EMBL/GenBank/DDBJ databases">
        <title>Oceanicola sp. 22II1-22F33 Genome Sequencing.</title>
        <authorList>
            <person name="Lai Q."/>
            <person name="Li G."/>
            <person name="Shao Z."/>
        </authorList>
    </citation>
    <scope>NUCLEOTIDE SEQUENCE [LARGE SCALE GENOMIC DNA]</scope>
    <source>
        <strain evidence="1 2">22II1-22F33</strain>
    </source>
</reference>
<dbReference type="Pfam" id="PF13704">
    <property type="entry name" value="Glyco_tranf_2_4"/>
    <property type="match status" value="1"/>
</dbReference>
<evidence type="ECO:0008006" key="3">
    <source>
        <dbReference type="Google" id="ProtNLM"/>
    </source>
</evidence>
<name>A0A225NNL5_9RHOB</name>
<dbReference type="AlphaFoldDB" id="A0A225NNL5"/>
<evidence type="ECO:0000313" key="1">
    <source>
        <dbReference type="EMBL" id="OWU72640.1"/>
    </source>
</evidence>
<dbReference type="EMBL" id="AQQR01000006">
    <property type="protein sequence ID" value="OWU72640.1"/>
    <property type="molecule type" value="Genomic_DNA"/>
</dbReference>
<evidence type="ECO:0000313" key="2">
    <source>
        <dbReference type="Proteomes" id="UP000215377"/>
    </source>
</evidence>
<gene>
    <name evidence="1" type="ORF">ATO3_16415</name>
</gene>
<dbReference type="OrthoDB" id="835336at2"/>
<keyword evidence="2" id="KW-1185">Reference proteome</keyword>
<organism evidence="1 2">
    <name type="scientific">Marinibacterium profundimaris</name>
    <dbReference type="NCBI Taxonomy" id="1679460"/>
    <lineage>
        <taxon>Bacteria</taxon>
        <taxon>Pseudomonadati</taxon>
        <taxon>Pseudomonadota</taxon>
        <taxon>Alphaproteobacteria</taxon>
        <taxon>Rhodobacterales</taxon>
        <taxon>Paracoccaceae</taxon>
        <taxon>Marinibacterium</taxon>
    </lineage>
</organism>
<protein>
    <recommendedName>
        <fullName evidence="3">Glycosyl transferase family 2</fullName>
    </recommendedName>
</protein>
<dbReference type="RefSeq" id="WP_088650962.1">
    <property type="nucleotide sequence ID" value="NZ_AQQR01000006.1"/>
</dbReference>